<evidence type="ECO:0000256" key="2">
    <source>
        <dbReference type="SAM" id="Phobius"/>
    </source>
</evidence>
<evidence type="ECO:0000256" key="1">
    <source>
        <dbReference type="SAM" id="MobiDB-lite"/>
    </source>
</evidence>
<reference evidence="3 4" key="1">
    <citation type="submission" date="2022-03" db="EMBL/GenBank/DDBJ databases">
        <authorList>
            <person name="Macdonald S."/>
            <person name="Ahmed S."/>
            <person name="Newling K."/>
        </authorList>
    </citation>
    <scope>NUCLEOTIDE SEQUENCE [LARGE SCALE GENOMIC DNA]</scope>
</reference>
<dbReference type="AlphaFoldDB" id="A0ABC8KDS2"/>
<keyword evidence="4" id="KW-1185">Reference proteome</keyword>
<feature type="transmembrane region" description="Helical" evidence="2">
    <location>
        <begin position="16"/>
        <end position="33"/>
    </location>
</feature>
<evidence type="ECO:0000313" key="4">
    <source>
        <dbReference type="Proteomes" id="UP001642260"/>
    </source>
</evidence>
<keyword evidence="2" id="KW-0812">Transmembrane</keyword>
<organism evidence="3 4">
    <name type="scientific">Eruca vesicaria subsp. sativa</name>
    <name type="common">Garden rocket</name>
    <name type="synonym">Eruca sativa</name>
    <dbReference type="NCBI Taxonomy" id="29727"/>
    <lineage>
        <taxon>Eukaryota</taxon>
        <taxon>Viridiplantae</taxon>
        <taxon>Streptophyta</taxon>
        <taxon>Embryophyta</taxon>
        <taxon>Tracheophyta</taxon>
        <taxon>Spermatophyta</taxon>
        <taxon>Magnoliopsida</taxon>
        <taxon>eudicotyledons</taxon>
        <taxon>Gunneridae</taxon>
        <taxon>Pentapetalae</taxon>
        <taxon>rosids</taxon>
        <taxon>malvids</taxon>
        <taxon>Brassicales</taxon>
        <taxon>Brassicaceae</taxon>
        <taxon>Brassiceae</taxon>
        <taxon>Eruca</taxon>
    </lineage>
</organism>
<keyword evidence="2" id="KW-0472">Membrane</keyword>
<keyword evidence="2" id="KW-1133">Transmembrane helix</keyword>
<feature type="compositionally biased region" description="Basic and acidic residues" evidence="1">
    <location>
        <begin position="69"/>
        <end position="81"/>
    </location>
</feature>
<dbReference type="EMBL" id="CAKOAT010219598">
    <property type="protein sequence ID" value="CAH8356659.1"/>
    <property type="molecule type" value="Genomic_DNA"/>
</dbReference>
<dbReference type="Proteomes" id="UP001642260">
    <property type="component" value="Unassembled WGS sequence"/>
</dbReference>
<sequence>MANRTPPKKPVAPRGPMAPGLALFFGFTGYIIWQMVELRGISKAADKDMEYRREIHLRSTRIGEGQRECYRRGKPLGRRDISSSPRPSLHNGGVDESEVSVIENVFNTSLALGLGIGMGYLIMGYSDSSEYAREVEEEWARKKLLLEEFEANLERWQKKYGVKQDV</sequence>
<proteinExistence type="predicted"/>
<evidence type="ECO:0000313" key="3">
    <source>
        <dbReference type="EMBL" id="CAH8356659.1"/>
    </source>
</evidence>
<name>A0ABC8KDS2_ERUVS</name>
<feature type="region of interest" description="Disordered" evidence="1">
    <location>
        <begin position="69"/>
        <end position="94"/>
    </location>
</feature>
<accession>A0ABC8KDS2</accession>
<comment type="caution">
    <text evidence="3">The sequence shown here is derived from an EMBL/GenBank/DDBJ whole genome shotgun (WGS) entry which is preliminary data.</text>
</comment>
<gene>
    <name evidence="3" type="ORF">ERUC_LOCUS22414</name>
</gene>
<protein>
    <recommendedName>
        <fullName evidence="5">Transmembrane protein</fullName>
    </recommendedName>
</protein>
<evidence type="ECO:0008006" key="5">
    <source>
        <dbReference type="Google" id="ProtNLM"/>
    </source>
</evidence>